<sequence length="669" mass="74042">MNTLSVAVKNLRKNASFYALYLLSAALVVTVFFAFASFSVNDVMLDKISSDGRVESMCSTISLFLMAFVVFYMSYSNRFFLKRRTKELGIYLLLGYRKTTILSLLTAENIIIGCFAFAVGLGSGAIAHKGIVWGITRLLKLSADTSQIPLFNIHAIIKTAGFFLLVMFALCLSNGRFLFKSSLMEMIRFEKKAEKGMKFHCIPAVLGLVMTLSGYILALDILRGSQSLWISAGFYSVGMLTAMLIVIGTIFFISSFLPYVMKKSKNNKWSFYTETKIITTPNFIYRIRSNARTLVMLTLLSAAALSVSSIMALTIYYPIAAVSRVAPSEIEFRVEDQTQIDAARQIVHNYAVDDNEVTFSQTDIYKVTSSAPELPVEYSIGTAMGDAKNKEILREAGFECISYSDFISLLQAQGRTDIPDGINSMECILVKYQPDGDGNSEAGSIYPLNIDGGEVPLTVREVTLNNPVSFANSIGTLIVSDEIYGRLKLTDSPATRILSINGKAVEDNEALYADISDMLGNSPYLQGYSHRVNKLFSLNSSTFLLIGFLVVLFFIAAGSILYFNNISAVSDTKSDYEILMKMGYSIRSIQKIIRKQVMTFFGIPFILGLVDCIFAVIVYKAGLMQNLLGNAFIQYVPAVIAIAVTALIYVIYYLLTVHTCCTMVCKKML</sequence>
<evidence type="ECO:0000256" key="2">
    <source>
        <dbReference type="ARBA" id="ARBA00022475"/>
    </source>
</evidence>
<evidence type="ECO:0000259" key="7">
    <source>
        <dbReference type="Pfam" id="PF02687"/>
    </source>
</evidence>
<dbReference type="RefSeq" id="WP_109731463.1">
    <property type="nucleotide sequence ID" value="NZ_BAAACK010000011.1"/>
</dbReference>
<feature type="transmembrane region" description="Helical" evidence="6">
    <location>
        <begin position="20"/>
        <end position="40"/>
    </location>
</feature>
<keyword evidence="4 6" id="KW-1133">Transmembrane helix</keyword>
<dbReference type="Proteomes" id="UP000245845">
    <property type="component" value="Unassembled WGS sequence"/>
</dbReference>
<feature type="transmembrane region" description="Helical" evidence="6">
    <location>
        <begin position="155"/>
        <end position="179"/>
    </location>
</feature>
<feature type="transmembrane region" description="Helical" evidence="6">
    <location>
        <begin position="60"/>
        <end position="81"/>
    </location>
</feature>
<keyword evidence="5 6" id="KW-0472">Membrane</keyword>
<evidence type="ECO:0000256" key="3">
    <source>
        <dbReference type="ARBA" id="ARBA00022692"/>
    </source>
</evidence>
<comment type="caution">
    <text evidence="8">The sequence shown here is derived from an EMBL/GenBank/DDBJ whole genome shotgun (WGS) entry which is preliminary data.</text>
</comment>
<feature type="transmembrane region" description="Helical" evidence="6">
    <location>
        <begin position="631"/>
        <end position="655"/>
    </location>
</feature>
<evidence type="ECO:0000256" key="1">
    <source>
        <dbReference type="ARBA" id="ARBA00004651"/>
    </source>
</evidence>
<evidence type="ECO:0000256" key="5">
    <source>
        <dbReference type="ARBA" id="ARBA00023136"/>
    </source>
</evidence>
<evidence type="ECO:0000256" key="6">
    <source>
        <dbReference type="PIRNR" id="PIRNR018968"/>
    </source>
</evidence>
<dbReference type="InterPro" id="IPR027022">
    <property type="entry name" value="ABC_permease_BceB-typ"/>
</dbReference>
<keyword evidence="6" id="KW-0813">Transport</keyword>
<feature type="domain" description="ABC3 transporter permease C-terminal" evidence="7">
    <location>
        <begin position="60"/>
        <end position="172"/>
    </location>
</feature>
<organism evidence="8 9">
    <name type="scientific">Faecalicatena orotica</name>
    <dbReference type="NCBI Taxonomy" id="1544"/>
    <lineage>
        <taxon>Bacteria</taxon>
        <taxon>Bacillati</taxon>
        <taxon>Bacillota</taxon>
        <taxon>Clostridia</taxon>
        <taxon>Lachnospirales</taxon>
        <taxon>Lachnospiraceae</taxon>
        <taxon>Faecalicatena</taxon>
    </lineage>
</organism>
<dbReference type="InterPro" id="IPR052536">
    <property type="entry name" value="ABC-4_Integral_Memb_Prot"/>
</dbReference>
<feature type="transmembrane region" description="Helical" evidence="6">
    <location>
        <begin position="294"/>
        <end position="319"/>
    </location>
</feature>
<feature type="transmembrane region" description="Helical" evidence="6">
    <location>
        <begin position="543"/>
        <end position="563"/>
    </location>
</feature>
<dbReference type="PANTHER" id="PTHR46795">
    <property type="entry name" value="ABC TRANSPORTER PERMEASE-RELATED-RELATED"/>
    <property type="match status" value="1"/>
</dbReference>
<proteinExistence type="inferred from homology"/>
<dbReference type="OrthoDB" id="9781780at2"/>
<dbReference type="GO" id="GO:0005886">
    <property type="term" value="C:plasma membrane"/>
    <property type="evidence" value="ECO:0007669"/>
    <property type="project" value="UniProtKB-SubCell"/>
</dbReference>
<dbReference type="PANTHER" id="PTHR46795:SF3">
    <property type="entry name" value="ABC TRANSPORTER PERMEASE"/>
    <property type="match status" value="1"/>
</dbReference>
<comment type="subcellular location">
    <subcellularLocation>
        <location evidence="1 6">Cell membrane</location>
        <topology evidence="1 6">Multi-pass membrane protein</topology>
    </subcellularLocation>
</comment>
<feature type="transmembrane region" description="Helical" evidence="6">
    <location>
        <begin position="597"/>
        <end position="619"/>
    </location>
</feature>
<dbReference type="Pfam" id="PF02687">
    <property type="entry name" value="FtsX"/>
    <property type="match status" value="1"/>
</dbReference>
<evidence type="ECO:0000313" key="9">
    <source>
        <dbReference type="Proteomes" id="UP000245845"/>
    </source>
</evidence>
<name>A0A2Y9BEM3_9FIRM</name>
<evidence type="ECO:0000313" key="8">
    <source>
        <dbReference type="EMBL" id="PWJ28918.1"/>
    </source>
</evidence>
<accession>A0A2Y9BEM3</accession>
<protein>
    <submittedName>
        <fullName evidence="8">Putative ABC transport system permease protein</fullName>
    </submittedName>
</protein>
<dbReference type="PIRSF" id="PIRSF018968">
    <property type="entry name" value="ABC_permease_BceB"/>
    <property type="match status" value="1"/>
</dbReference>
<dbReference type="EMBL" id="QGDL01000007">
    <property type="protein sequence ID" value="PWJ28918.1"/>
    <property type="molecule type" value="Genomic_DNA"/>
</dbReference>
<keyword evidence="9" id="KW-1185">Reference proteome</keyword>
<gene>
    <name evidence="8" type="ORF">A8806_10766</name>
</gene>
<feature type="transmembrane region" description="Helical" evidence="6">
    <location>
        <begin position="102"/>
        <end position="135"/>
    </location>
</feature>
<feature type="transmembrane region" description="Helical" evidence="6">
    <location>
        <begin position="199"/>
        <end position="222"/>
    </location>
</feature>
<keyword evidence="3 6" id="KW-0812">Transmembrane</keyword>
<dbReference type="GO" id="GO:0055085">
    <property type="term" value="P:transmembrane transport"/>
    <property type="evidence" value="ECO:0007669"/>
    <property type="project" value="UniProtKB-UniRule"/>
</dbReference>
<comment type="similarity">
    <text evidence="6">Belongs to the ABC-4 integral membrane protein family.</text>
</comment>
<dbReference type="AlphaFoldDB" id="A0A2Y9BEM3"/>
<reference evidence="8 9" key="1">
    <citation type="submission" date="2018-05" db="EMBL/GenBank/DDBJ databases">
        <title>The Hungate 1000. A catalogue of reference genomes from the rumen microbiome.</title>
        <authorList>
            <person name="Kelly W."/>
        </authorList>
    </citation>
    <scope>NUCLEOTIDE SEQUENCE [LARGE SCALE GENOMIC DNA]</scope>
    <source>
        <strain evidence="8 9">NLAE-zl-C242</strain>
    </source>
</reference>
<evidence type="ECO:0000256" key="4">
    <source>
        <dbReference type="ARBA" id="ARBA00022989"/>
    </source>
</evidence>
<keyword evidence="2 6" id="KW-1003">Cell membrane</keyword>
<dbReference type="InterPro" id="IPR003838">
    <property type="entry name" value="ABC3_permease_C"/>
</dbReference>
<feature type="transmembrane region" description="Helical" evidence="6">
    <location>
        <begin position="234"/>
        <end position="260"/>
    </location>
</feature>